<sequence>MFDMIDRAYYERRAREEIEKAENCLDPVARRTHLIMAERYRQQVRELSGDREEA</sequence>
<reference evidence="1" key="1">
    <citation type="submission" date="2021-04" db="EMBL/GenBank/DDBJ databases">
        <title>Isolation of p-tert-butylphenol degrading bacteria Sphingobium phenoxybenzoativorans Tas13 from active sludge.</title>
        <authorList>
            <person name="Li Y."/>
        </authorList>
    </citation>
    <scope>NUCLEOTIDE SEQUENCE</scope>
    <source>
        <strain evidence="1">Tas13</strain>
    </source>
</reference>
<evidence type="ECO:0000313" key="2">
    <source>
        <dbReference type="Proteomes" id="UP000681425"/>
    </source>
</evidence>
<proteinExistence type="predicted"/>
<dbReference type="KEGG" id="spph:KFK14_19595"/>
<dbReference type="AlphaFoldDB" id="A0A975K644"/>
<accession>A0A975K644</accession>
<dbReference type="EMBL" id="CP073910">
    <property type="protein sequence ID" value="QUT05177.1"/>
    <property type="molecule type" value="Genomic_DNA"/>
</dbReference>
<protein>
    <submittedName>
        <fullName evidence="1">Uncharacterized protein</fullName>
    </submittedName>
</protein>
<keyword evidence="2" id="KW-1185">Reference proteome</keyword>
<dbReference type="RefSeq" id="WP_212608867.1">
    <property type="nucleotide sequence ID" value="NZ_CP073910.1"/>
</dbReference>
<dbReference type="Proteomes" id="UP000681425">
    <property type="component" value="Chromosome"/>
</dbReference>
<gene>
    <name evidence="1" type="ORF">KFK14_19595</name>
</gene>
<name>A0A975K644_9SPHN</name>
<organism evidence="1 2">
    <name type="scientific">Sphingobium phenoxybenzoativorans</name>
    <dbReference type="NCBI Taxonomy" id="1592790"/>
    <lineage>
        <taxon>Bacteria</taxon>
        <taxon>Pseudomonadati</taxon>
        <taxon>Pseudomonadota</taxon>
        <taxon>Alphaproteobacteria</taxon>
        <taxon>Sphingomonadales</taxon>
        <taxon>Sphingomonadaceae</taxon>
        <taxon>Sphingobium</taxon>
    </lineage>
</organism>
<evidence type="ECO:0000313" key="1">
    <source>
        <dbReference type="EMBL" id="QUT05177.1"/>
    </source>
</evidence>